<feature type="domain" description="OmpA-like" evidence="6">
    <location>
        <begin position="228"/>
        <end position="342"/>
    </location>
</feature>
<evidence type="ECO:0000313" key="8">
    <source>
        <dbReference type="EMBL" id="RRB11442.1"/>
    </source>
</evidence>
<dbReference type="SMART" id="SM00758">
    <property type="entry name" value="PA14"/>
    <property type="match status" value="1"/>
</dbReference>
<evidence type="ECO:0000259" key="6">
    <source>
        <dbReference type="PROSITE" id="PS51123"/>
    </source>
</evidence>
<evidence type="ECO:0000256" key="2">
    <source>
        <dbReference type="ARBA" id="ARBA00023136"/>
    </source>
</evidence>
<dbReference type="SUPFAM" id="SSF56988">
    <property type="entry name" value="Anthrax protective antigen"/>
    <property type="match status" value="1"/>
</dbReference>
<dbReference type="RefSeq" id="WP_124909111.1">
    <property type="nucleotide sequence ID" value="NZ_RQJP01000005.1"/>
</dbReference>
<reference evidence="8 9" key="1">
    <citation type="submission" date="2018-11" db="EMBL/GenBank/DDBJ databases">
        <authorList>
            <person name="Zhou Z."/>
            <person name="Wang G."/>
        </authorList>
    </citation>
    <scope>NUCLEOTIDE SEQUENCE [LARGE SCALE GENOMIC DNA]</scope>
    <source>
        <strain evidence="8 9">KCTC42998</strain>
    </source>
</reference>
<organism evidence="8 9">
    <name type="scientific">Larkinella knui</name>
    <dbReference type="NCBI Taxonomy" id="2025310"/>
    <lineage>
        <taxon>Bacteria</taxon>
        <taxon>Pseudomonadati</taxon>
        <taxon>Bacteroidota</taxon>
        <taxon>Cytophagia</taxon>
        <taxon>Cytophagales</taxon>
        <taxon>Spirosomataceae</taxon>
        <taxon>Larkinella</taxon>
    </lineage>
</organism>
<keyword evidence="2 4" id="KW-0472">Membrane</keyword>
<comment type="subcellular location">
    <subcellularLocation>
        <location evidence="1">Cell outer membrane</location>
    </subcellularLocation>
</comment>
<name>A0A3P1CDQ4_9BACT</name>
<dbReference type="PROSITE" id="PS51820">
    <property type="entry name" value="PA14"/>
    <property type="match status" value="1"/>
</dbReference>
<proteinExistence type="predicted"/>
<evidence type="ECO:0000256" key="3">
    <source>
        <dbReference type="ARBA" id="ARBA00023237"/>
    </source>
</evidence>
<dbReference type="Proteomes" id="UP000274271">
    <property type="component" value="Unassembled WGS sequence"/>
</dbReference>
<dbReference type="InterPro" id="IPR050330">
    <property type="entry name" value="Bact_OuterMem_StrucFunc"/>
</dbReference>
<dbReference type="PRINTS" id="PR01021">
    <property type="entry name" value="OMPADOMAIN"/>
</dbReference>
<keyword evidence="3" id="KW-0998">Cell outer membrane</keyword>
<keyword evidence="5" id="KW-0732">Signal</keyword>
<sequence>MVARCLIGALIGLLSVQSANGQPKTTTGNGLKGEYFDGTNFERKVFTRIDPQINFDWEGSRPGPGLGRSYYSVRWTGKLYAPTTGIYKFTANVDDGIRLWVSGKKVIDVWRLNDNQTFRGEISLKAGQYYDLRVDYFNDPLGGSISLFWIPPNQTGPGLITSAFLFKAEPPKPVVVAKPVVVPKPAPVKPQLQPVVVRKPPVVQKVPKDTVVAKVAPPAKIPDRFEGLKTGDKLVLNQVFFEKGEYRLLPESYAELDKLVQAMTKNPDLRIEISGHTDNVGDPRLNLALSENRAKVIATYLIRNRIDDQRIETKGYGGTKPVADNTDEAGRAKNRRVEFMVK</sequence>
<evidence type="ECO:0000256" key="4">
    <source>
        <dbReference type="PROSITE-ProRule" id="PRU00473"/>
    </source>
</evidence>
<gene>
    <name evidence="8" type="ORF">EHT87_23440</name>
</gene>
<dbReference type="Pfam" id="PF00691">
    <property type="entry name" value="OmpA"/>
    <property type="match status" value="1"/>
</dbReference>
<protein>
    <submittedName>
        <fullName evidence="8">Signaling protein</fullName>
    </submittedName>
</protein>
<dbReference type="CDD" id="cd07185">
    <property type="entry name" value="OmpA_C-like"/>
    <property type="match status" value="1"/>
</dbReference>
<dbReference type="InterPro" id="IPR011658">
    <property type="entry name" value="PA14_dom"/>
</dbReference>
<dbReference type="PANTHER" id="PTHR30329">
    <property type="entry name" value="STATOR ELEMENT OF FLAGELLAR MOTOR COMPLEX"/>
    <property type="match status" value="1"/>
</dbReference>
<dbReference type="Gene3D" id="3.90.182.10">
    <property type="entry name" value="Toxin - Anthrax Protective Antigen,domain 1"/>
    <property type="match status" value="1"/>
</dbReference>
<evidence type="ECO:0000256" key="1">
    <source>
        <dbReference type="ARBA" id="ARBA00004442"/>
    </source>
</evidence>
<evidence type="ECO:0000313" key="9">
    <source>
        <dbReference type="Proteomes" id="UP000274271"/>
    </source>
</evidence>
<dbReference type="InterPro" id="IPR037524">
    <property type="entry name" value="PA14/GLEYA"/>
</dbReference>
<dbReference type="PROSITE" id="PS51123">
    <property type="entry name" value="OMPA_2"/>
    <property type="match status" value="1"/>
</dbReference>
<dbReference type="OrthoDB" id="611024at2"/>
<keyword evidence="9" id="KW-1185">Reference proteome</keyword>
<feature type="chain" id="PRO_5018248424" evidence="5">
    <location>
        <begin position="22"/>
        <end position="342"/>
    </location>
</feature>
<dbReference type="GO" id="GO:0009279">
    <property type="term" value="C:cell outer membrane"/>
    <property type="evidence" value="ECO:0007669"/>
    <property type="project" value="UniProtKB-SubCell"/>
</dbReference>
<dbReference type="Pfam" id="PF07691">
    <property type="entry name" value="PA14"/>
    <property type="match status" value="1"/>
</dbReference>
<feature type="domain" description="PA14" evidence="7">
    <location>
        <begin position="26"/>
        <end position="164"/>
    </location>
</feature>
<dbReference type="EMBL" id="RQJP01000005">
    <property type="protein sequence ID" value="RRB11442.1"/>
    <property type="molecule type" value="Genomic_DNA"/>
</dbReference>
<dbReference type="InterPro" id="IPR006664">
    <property type="entry name" value="OMP_bac"/>
</dbReference>
<evidence type="ECO:0000259" key="7">
    <source>
        <dbReference type="PROSITE" id="PS51820"/>
    </source>
</evidence>
<dbReference type="InterPro" id="IPR036737">
    <property type="entry name" value="OmpA-like_sf"/>
</dbReference>
<feature type="signal peptide" evidence="5">
    <location>
        <begin position="1"/>
        <end position="21"/>
    </location>
</feature>
<dbReference type="PANTHER" id="PTHR30329:SF21">
    <property type="entry name" value="LIPOPROTEIN YIAD-RELATED"/>
    <property type="match status" value="1"/>
</dbReference>
<dbReference type="InterPro" id="IPR006665">
    <property type="entry name" value="OmpA-like"/>
</dbReference>
<dbReference type="AlphaFoldDB" id="A0A3P1CDQ4"/>
<comment type="caution">
    <text evidence="8">The sequence shown here is derived from an EMBL/GenBank/DDBJ whole genome shotgun (WGS) entry which is preliminary data.</text>
</comment>
<evidence type="ECO:0000256" key="5">
    <source>
        <dbReference type="SAM" id="SignalP"/>
    </source>
</evidence>
<dbReference type="Gene3D" id="3.30.1330.60">
    <property type="entry name" value="OmpA-like domain"/>
    <property type="match status" value="1"/>
</dbReference>
<accession>A0A3P1CDQ4</accession>
<dbReference type="SUPFAM" id="SSF103088">
    <property type="entry name" value="OmpA-like"/>
    <property type="match status" value="1"/>
</dbReference>